<evidence type="ECO:0000313" key="1">
    <source>
        <dbReference type="EMBL" id="MFD1874664.1"/>
    </source>
</evidence>
<accession>A0ABW4QYG2</accession>
<protein>
    <submittedName>
        <fullName evidence="1">Uncharacterized protein</fullName>
    </submittedName>
</protein>
<gene>
    <name evidence="1" type="ORF">ACFSDX_19660</name>
</gene>
<dbReference type="Proteomes" id="UP001597197">
    <property type="component" value="Unassembled WGS sequence"/>
</dbReference>
<sequence length="48" mass="5670">MNPQKQLERQEKIVAGLKIAYARMLEFKRQKNSEVVVMQDIEVVRVKP</sequence>
<dbReference type="EMBL" id="JBHUFD010000018">
    <property type="protein sequence ID" value="MFD1874664.1"/>
    <property type="molecule type" value="Genomic_DNA"/>
</dbReference>
<proteinExistence type="predicted"/>
<reference evidence="2" key="1">
    <citation type="journal article" date="2019" name="Int. J. Syst. Evol. Microbiol.">
        <title>The Global Catalogue of Microorganisms (GCM) 10K type strain sequencing project: providing services to taxonomists for standard genome sequencing and annotation.</title>
        <authorList>
            <consortium name="The Broad Institute Genomics Platform"/>
            <consortium name="The Broad Institute Genome Sequencing Center for Infectious Disease"/>
            <person name="Wu L."/>
            <person name="Ma J."/>
        </authorList>
    </citation>
    <scope>NUCLEOTIDE SEQUENCE [LARGE SCALE GENOMIC DNA]</scope>
    <source>
        <strain evidence="2">CGMCC 1.15795</strain>
    </source>
</reference>
<organism evidence="1 2">
    <name type="scientific">Hymenobacter bucti</name>
    <dbReference type="NCBI Taxonomy" id="1844114"/>
    <lineage>
        <taxon>Bacteria</taxon>
        <taxon>Pseudomonadati</taxon>
        <taxon>Bacteroidota</taxon>
        <taxon>Cytophagia</taxon>
        <taxon>Cytophagales</taxon>
        <taxon>Hymenobacteraceae</taxon>
        <taxon>Hymenobacter</taxon>
    </lineage>
</organism>
<dbReference type="RefSeq" id="WP_382316662.1">
    <property type="nucleotide sequence ID" value="NZ_JBHUFD010000018.1"/>
</dbReference>
<name>A0ABW4QYG2_9BACT</name>
<evidence type="ECO:0000313" key="2">
    <source>
        <dbReference type="Proteomes" id="UP001597197"/>
    </source>
</evidence>
<keyword evidence="2" id="KW-1185">Reference proteome</keyword>
<comment type="caution">
    <text evidence="1">The sequence shown here is derived from an EMBL/GenBank/DDBJ whole genome shotgun (WGS) entry which is preliminary data.</text>
</comment>